<dbReference type="Proteomes" id="UP000294028">
    <property type="component" value="Unassembled WGS sequence"/>
</dbReference>
<accession>A0A482T870</accession>
<sequence>MATYTRCTRIGAPLSTVWEFHSDESGLEALTPDWMGLDIVSVRGPDGTLDPETLDAGSKIRMSMRPFDVGPAQRWTSHIVARELDDYTAMFRDEMIGGPFKKWVHTHRFYADGEKTLMEDHVEYEFPGGGVGRAVSPLGIIGLEPMFRQRHAKTKALLE</sequence>
<name>A0A482T870_9EURY</name>
<gene>
    <name evidence="2" type="ORF">ELS19_08255</name>
</gene>
<dbReference type="AlphaFoldDB" id="A0A482T870"/>
<dbReference type="SUPFAM" id="SSF55961">
    <property type="entry name" value="Bet v1-like"/>
    <property type="match status" value="1"/>
</dbReference>
<dbReference type="CDD" id="cd07820">
    <property type="entry name" value="SRPBCC_3"/>
    <property type="match status" value="1"/>
</dbReference>
<dbReference type="Pfam" id="PF03364">
    <property type="entry name" value="Polyketide_cyc"/>
    <property type="match status" value="1"/>
</dbReference>
<dbReference type="Gene3D" id="3.30.530.20">
    <property type="match status" value="1"/>
</dbReference>
<reference evidence="2 3" key="1">
    <citation type="submission" date="2018-12" db="EMBL/GenBank/DDBJ databases">
        <title>Genome analysis provides insights into bioremediation potentialities of Halogeometricum borinquense strain N11.</title>
        <authorList>
            <person name="Najjari A."/>
            <person name="Youssef N."/>
            <person name="Fhoula I."/>
            <person name="Ben Dhia O."/>
            <person name="Mahjoubi M."/>
            <person name="Ouzari H.I."/>
            <person name="Cherif A."/>
        </authorList>
    </citation>
    <scope>NUCLEOTIDE SEQUENCE [LARGE SCALE GENOMIC DNA]</scope>
    <source>
        <strain evidence="2 3">N11</strain>
    </source>
</reference>
<evidence type="ECO:0000313" key="2">
    <source>
        <dbReference type="EMBL" id="RYJ13960.1"/>
    </source>
</evidence>
<evidence type="ECO:0000313" key="3">
    <source>
        <dbReference type="Proteomes" id="UP000294028"/>
    </source>
</evidence>
<protein>
    <submittedName>
        <fullName evidence="2">Cyclase</fullName>
    </submittedName>
</protein>
<organism evidence="2 3">
    <name type="scientific">Halogeometricum borinquense</name>
    <dbReference type="NCBI Taxonomy" id="60847"/>
    <lineage>
        <taxon>Archaea</taxon>
        <taxon>Methanobacteriati</taxon>
        <taxon>Methanobacteriota</taxon>
        <taxon>Stenosarchaea group</taxon>
        <taxon>Halobacteria</taxon>
        <taxon>Halobacteriales</taxon>
        <taxon>Haloferacaceae</taxon>
        <taxon>Halogeometricum</taxon>
    </lineage>
</organism>
<feature type="domain" description="Coenzyme Q-binding protein COQ10 START" evidence="1">
    <location>
        <begin position="10"/>
        <end position="129"/>
    </location>
</feature>
<comment type="caution">
    <text evidence="2">The sequence shown here is derived from an EMBL/GenBank/DDBJ whole genome shotgun (WGS) entry which is preliminary data.</text>
</comment>
<evidence type="ECO:0000259" key="1">
    <source>
        <dbReference type="Pfam" id="PF03364"/>
    </source>
</evidence>
<dbReference type="InterPro" id="IPR023393">
    <property type="entry name" value="START-like_dom_sf"/>
</dbReference>
<dbReference type="RefSeq" id="WP_129784376.1">
    <property type="nucleotide sequence ID" value="NZ_RZHH01000002.1"/>
</dbReference>
<dbReference type="EMBL" id="RZHH01000002">
    <property type="protein sequence ID" value="RYJ13960.1"/>
    <property type="molecule type" value="Genomic_DNA"/>
</dbReference>
<dbReference type="InterPro" id="IPR005031">
    <property type="entry name" value="COQ10_START"/>
</dbReference>
<proteinExistence type="predicted"/>